<reference evidence="4" key="1">
    <citation type="submission" date="2017-01" db="EMBL/GenBank/DDBJ databases">
        <title>Comparative genomics of anhydrobiosis in the tardigrade Hypsibius dujardini.</title>
        <authorList>
            <person name="Yoshida Y."/>
            <person name="Koutsovoulos G."/>
            <person name="Laetsch D."/>
            <person name="Stevens L."/>
            <person name="Kumar S."/>
            <person name="Horikawa D."/>
            <person name="Ishino K."/>
            <person name="Komine S."/>
            <person name="Tomita M."/>
            <person name="Blaxter M."/>
            <person name="Arakawa K."/>
        </authorList>
    </citation>
    <scope>NUCLEOTIDE SEQUENCE [LARGE SCALE GENOMIC DNA]</scope>
    <source>
        <strain evidence="4">Z151</strain>
    </source>
</reference>
<dbReference type="OrthoDB" id="347018at2759"/>
<dbReference type="Gene3D" id="3.40.50.300">
    <property type="entry name" value="P-loop containing nucleotide triphosphate hydrolases"/>
    <property type="match status" value="1"/>
</dbReference>
<dbReference type="GO" id="GO:0003924">
    <property type="term" value="F:GTPase activity"/>
    <property type="evidence" value="ECO:0007669"/>
    <property type="project" value="InterPro"/>
</dbReference>
<dbReference type="EMBL" id="MTYJ01000035">
    <property type="protein sequence ID" value="OQV19781.1"/>
    <property type="molecule type" value="Genomic_DNA"/>
</dbReference>
<dbReference type="Proteomes" id="UP000192578">
    <property type="component" value="Unassembled WGS sequence"/>
</dbReference>
<dbReference type="InterPro" id="IPR027417">
    <property type="entry name" value="P-loop_NTPase"/>
</dbReference>
<evidence type="ECO:0000313" key="4">
    <source>
        <dbReference type="Proteomes" id="UP000192578"/>
    </source>
</evidence>
<accession>A0A1W0WX50</accession>
<feature type="non-terminal residue" evidence="3">
    <location>
        <position position="1"/>
    </location>
</feature>
<keyword evidence="4" id="KW-1185">Reference proteome</keyword>
<dbReference type="Pfam" id="PF01926">
    <property type="entry name" value="MMR_HSR1"/>
    <property type="match status" value="1"/>
</dbReference>
<dbReference type="GO" id="GO:0005525">
    <property type="term" value="F:GTP binding"/>
    <property type="evidence" value="ECO:0007669"/>
    <property type="project" value="InterPro"/>
</dbReference>
<comment type="caution">
    <text evidence="3">The sequence shown here is derived from an EMBL/GenBank/DDBJ whole genome shotgun (WGS) entry which is preliminary data.</text>
</comment>
<gene>
    <name evidence="3" type="ORF">BV898_06055</name>
</gene>
<evidence type="ECO:0000259" key="2">
    <source>
        <dbReference type="PROSITE" id="PS51710"/>
    </source>
</evidence>
<feature type="domain" description="OBG-type G" evidence="2">
    <location>
        <begin position="1"/>
        <end position="156"/>
    </location>
</feature>
<evidence type="ECO:0000256" key="1">
    <source>
        <dbReference type="ARBA" id="ARBA00022741"/>
    </source>
</evidence>
<keyword evidence="1" id="KW-0547">Nucleotide-binding</keyword>
<dbReference type="InterPro" id="IPR031167">
    <property type="entry name" value="G_OBG"/>
</dbReference>
<dbReference type="CDD" id="cd01898">
    <property type="entry name" value="Obg"/>
    <property type="match status" value="1"/>
</dbReference>
<proteinExistence type="predicted"/>
<dbReference type="SUPFAM" id="SSF52540">
    <property type="entry name" value="P-loop containing nucleoside triphosphate hydrolases"/>
    <property type="match status" value="1"/>
</dbReference>
<dbReference type="PANTHER" id="PTHR11702">
    <property type="entry name" value="DEVELOPMENTALLY REGULATED GTP-BINDING PROTEIN-RELATED"/>
    <property type="match status" value="1"/>
</dbReference>
<dbReference type="PRINTS" id="PR00326">
    <property type="entry name" value="GTP1OBG"/>
</dbReference>
<dbReference type="InterPro" id="IPR045086">
    <property type="entry name" value="OBG_GTPase"/>
</dbReference>
<organism evidence="3 4">
    <name type="scientific">Hypsibius exemplaris</name>
    <name type="common">Freshwater tardigrade</name>
    <dbReference type="NCBI Taxonomy" id="2072580"/>
    <lineage>
        <taxon>Eukaryota</taxon>
        <taxon>Metazoa</taxon>
        <taxon>Ecdysozoa</taxon>
        <taxon>Tardigrada</taxon>
        <taxon>Eutardigrada</taxon>
        <taxon>Parachela</taxon>
        <taxon>Hypsibioidea</taxon>
        <taxon>Hypsibiidae</taxon>
        <taxon>Hypsibius</taxon>
    </lineage>
</organism>
<name>A0A1W0WX50_HYPEX</name>
<evidence type="ECO:0000313" key="3">
    <source>
        <dbReference type="EMBL" id="OQV19781.1"/>
    </source>
</evidence>
<dbReference type="GO" id="GO:0005739">
    <property type="term" value="C:mitochondrion"/>
    <property type="evidence" value="ECO:0007669"/>
    <property type="project" value="TreeGrafter"/>
</dbReference>
<dbReference type="AlphaFoldDB" id="A0A1W0WX50"/>
<dbReference type="InterPro" id="IPR006073">
    <property type="entry name" value="GTP-bd"/>
</dbReference>
<protein>
    <submittedName>
        <fullName evidence="3">Mitochondrial ribosome-associated GTPase 2</fullName>
    </submittedName>
</protein>
<dbReference type="PROSITE" id="PS51710">
    <property type="entry name" value="G_OBG"/>
    <property type="match status" value="1"/>
</dbReference>
<sequence>AGKSSLLRAISRARPKVASYPFTTLQPYVGYVEYEDYVQIAVADIPGLVPDAHKNRGLGVDFLRHIERCVCLLYVIDLSKPEPWLQLEHLRYELDMYRPGLADRPCAIVGNKIDLPEAVANLPAFEAEVKMPVFPVSAMKGMNITALLMHIRKLYDEHPEETPPPDEDDEE</sequence>
<dbReference type="PANTHER" id="PTHR11702:SF31">
    <property type="entry name" value="MITOCHONDRIAL RIBOSOME-ASSOCIATED GTPASE 2"/>
    <property type="match status" value="1"/>
</dbReference>